<accession>A0A2I0LF53</accession>
<dbReference type="Proteomes" id="UP000233551">
    <property type="component" value="Unassembled WGS sequence"/>
</dbReference>
<organism evidence="1 2">
    <name type="scientific">Punica granatum</name>
    <name type="common">Pomegranate</name>
    <dbReference type="NCBI Taxonomy" id="22663"/>
    <lineage>
        <taxon>Eukaryota</taxon>
        <taxon>Viridiplantae</taxon>
        <taxon>Streptophyta</taxon>
        <taxon>Embryophyta</taxon>
        <taxon>Tracheophyta</taxon>
        <taxon>Spermatophyta</taxon>
        <taxon>Magnoliopsida</taxon>
        <taxon>eudicotyledons</taxon>
        <taxon>Gunneridae</taxon>
        <taxon>Pentapetalae</taxon>
        <taxon>rosids</taxon>
        <taxon>malvids</taxon>
        <taxon>Myrtales</taxon>
        <taxon>Lythraceae</taxon>
        <taxon>Punica</taxon>
    </lineage>
</organism>
<dbReference type="PANTHER" id="PTHR48475:SF1">
    <property type="entry name" value="RNASE H TYPE-1 DOMAIN-CONTAINING PROTEIN"/>
    <property type="match status" value="1"/>
</dbReference>
<protein>
    <recommendedName>
        <fullName evidence="3">Integrase catalytic domain-containing protein</fullName>
    </recommendedName>
</protein>
<name>A0A2I0LF53_PUNGR</name>
<dbReference type="InterPro" id="IPR036397">
    <property type="entry name" value="RNaseH_sf"/>
</dbReference>
<dbReference type="PANTHER" id="PTHR48475">
    <property type="entry name" value="RIBONUCLEASE H"/>
    <property type="match status" value="1"/>
</dbReference>
<gene>
    <name evidence="1" type="ORF">CRG98_000304</name>
</gene>
<dbReference type="AlphaFoldDB" id="A0A2I0LF53"/>
<dbReference type="SUPFAM" id="SSF53098">
    <property type="entry name" value="Ribonuclease H-like"/>
    <property type="match status" value="1"/>
</dbReference>
<dbReference type="InterPro" id="IPR012337">
    <property type="entry name" value="RNaseH-like_sf"/>
</dbReference>
<proteinExistence type="predicted"/>
<dbReference type="EMBL" id="PGOL01000011">
    <property type="protein sequence ID" value="PKI79290.1"/>
    <property type="molecule type" value="Genomic_DNA"/>
</dbReference>
<keyword evidence="2" id="KW-1185">Reference proteome</keyword>
<dbReference type="Gene3D" id="3.30.420.10">
    <property type="entry name" value="Ribonuclease H-like superfamily/Ribonuclease H"/>
    <property type="match status" value="1"/>
</dbReference>
<evidence type="ECO:0000313" key="2">
    <source>
        <dbReference type="Proteomes" id="UP000233551"/>
    </source>
</evidence>
<reference evidence="1 2" key="1">
    <citation type="submission" date="2017-11" db="EMBL/GenBank/DDBJ databases">
        <title>De-novo sequencing of pomegranate (Punica granatum L.) genome.</title>
        <authorList>
            <person name="Akparov Z."/>
            <person name="Amiraslanov A."/>
            <person name="Hajiyeva S."/>
            <person name="Abbasov M."/>
            <person name="Kaur K."/>
            <person name="Hamwieh A."/>
            <person name="Solovyev V."/>
            <person name="Salamov A."/>
            <person name="Braich B."/>
            <person name="Kosarev P."/>
            <person name="Mahmoud A."/>
            <person name="Hajiyev E."/>
            <person name="Babayeva S."/>
            <person name="Izzatullayeva V."/>
            <person name="Mammadov A."/>
            <person name="Mammadov A."/>
            <person name="Sharifova S."/>
            <person name="Ojaghi J."/>
            <person name="Eynullazada K."/>
            <person name="Bayramov B."/>
            <person name="Abdulazimova A."/>
            <person name="Shahmuradov I."/>
        </authorList>
    </citation>
    <scope>NUCLEOTIDE SEQUENCE [LARGE SCALE GENOMIC DNA]</scope>
    <source>
        <strain evidence="2">cv. AG2017</strain>
        <tissue evidence="1">Leaf</tissue>
    </source>
</reference>
<sequence length="108" mass="12405">MNGAVEAANKNIKKIIKKMMVNYKDWHEMLPFALLDYRTSVRSSTGTTPYSLVYGMEVVLLVEVEIPSKRILAESKLKEAEWAKQRSEQLNLIDEKQLTALCHGQCYQ</sequence>
<evidence type="ECO:0000313" key="1">
    <source>
        <dbReference type="EMBL" id="PKI79290.1"/>
    </source>
</evidence>
<dbReference type="GO" id="GO:0003676">
    <property type="term" value="F:nucleic acid binding"/>
    <property type="evidence" value="ECO:0007669"/>
    <property type="project" value="InterPro"/>
</dbReference>
<comment type="caution">
    <text evidence="1">The sequence shown here is derived from an EMBL/GenBank/DDBJ whole genome shotgun (WGS) entry which is preliminary data.</text>
</comment>
<evidence type="ECO:0008006" key="3">
    <source>
        <dbReference type="Google" id="ProtNLM"/>
    </source>
</evidence>